<gene>
    <name evidence="1" type="ORF">HHU12_25260</name>
</gene>
<name>A0A7X9RZ11_9BACT</name>
<organism evidence="1 2">
    <name type="scientific">Flammeovirga aprica JL-4</name>
    <dbReference type="NCBI Taxonomy" id="694437"/>
    <lineage>
        <taxon>Bacteria</taxon>
        <taxon>Pseudomonadati</taxon>
        <taxon>Bacteroidota</taxon>
        <taxon>Cytophagia</taxon>
        <taxon>Cytophagales</taxon>
        <taxon>Flammeovirgaceae</taxon>
        <taxon>Flammeovirga</taxon>
    </lineage>
</organism>
<evidence type="ECO:0008006" key="3">
    <source>
        <dbReference type="Google" id="ProtNLM"/>
    </source>
</evidence>
<accession>A0A7X9RZ11</accession>
<evidence type="ECO:0000313" key="2">
    <source>
        <dbReference type="Proteomes" id="UP000576082"/>
    </source>
</evidence>
<protein>
    <recommendedName>
        <fullName evidence="3">Glyoxalase-like domain-containing protein</fullName>
    </recommendedName>
</protein>
<dbReference type="Gene3D" id="3.10.180.10">
    <property type="entry name" value="2,3-Dihydroxybiphenyl 1,2-Dioxygenase, domain 1"/>
    <property type="match status" value="1"/>
</dbReference>
<dbReference type="Proteomes" id="UP000576082">
    <property type="component" value="Unassembled WGS sequence"/>
</dbReference>
<dbReference type="AlphaFoldDB" id="A0A7X9RZ11"/>
<dbReference type="SUPFAM" id="SSF54593">
    <property type="entry name" value="Glyoxalase/Bleomycin resistance protein/Dihydroxybiphenyl dioxygenase"/>
    <property type="match status" value="1"/>
</dbReference>
<proteinExistence type="predicted"/>
<dbReference type="RefSeq" id="WP_169659516.1">
    <property type="nucleotide sequence ID" value="NZ_JABANE010000093.1"/>
</dbReference>
<dbReference type="InterPro" id="IPR029068">
    <property type="entry name" value="Glyas_Bleomycin-R_OHBP_Dase"/>
</dbReference>
<dbReference type="EMBL" id="JABANE010000093">
    <property type="protein sequence ID" value="NME71299.1"/>
    <property type="molecule type" value="Genomic_DNA"/>
</dbReference>
<evidence type="ECO:0000313" key="1">
    <source>
        <dbReference type="EMBL" id="NME71299.1"/>
    </source>
</evidence>
<keyword evidence="2" id="KW-1185">Reference proteome</keyword>
<sequence>MKTLIQTTFTSLEQTKLFYEKLNFQIHEYEDLLIANDGIVQISLTNKKFMRKGIVIYSDTLVEQIETVQNEFDVLENKDVYILSSPCGVWVYVYRGRGKDFLLNTAPSSILGNYAGLSLESLNLDHSIQFWTELGFELQMGSVDQGWLTMVNRGGFMLSIMQALNCPHQFFNPSLTYFNGKDNEAVIQKIRDQKVMITEEITVFNDKNIVDNVVLRDPMGLGFFVFND</sequence>
<comment type="caution">
    <text evidence="1">The sequence shown here is derived from an EMBL/GenBank/DDBJ whole genome shotgun (WGS) entry which is preliminary data.</text>
</comment>
<reference evidence="1 2" key="1">
    <citation type="submission" date="2020-04" db="EMBL/GenBank/DDBJ databases">
        <title>Flammeovirga sp. SR4, a novel species isolated from seawater.</title>
        <authorList>
            <person name="Wang X."/>
        </authorList>
    </citation>
    <scope>NUCLEOTIDE SEQUENCE [LARGE SCALE GENOMIC DNA]</scope>
    <source>
        <strain evidence="1 2">ATCC 23126</strain>
    </source>
</reference>